<proteinExistence type="predicted"/>
<dbReference type="InterPro" id="IPR002508">
    <property type="entry name" value="MurNAc-LAA_cat"/>
</dbReference>
<feature type="signal peptide" evidence="4">
    <location>
        <begin position="1"/>
        <end position="31"/>
    </location>
</feature>
<dbReference type="Gene3D" id="3.40.630.40">
    <property type="entry name" value="Zn-dependent exopeptidases"/>
    <property type="match status" value="1"/>
</dbReference>
<dbReference type="SMART" id="SM00646">
    <property type="entry name" value="Ami_3"/>
    <property type="match status" value="1"/>
</dbReference>
<dbReference type="GO" id="GO:0030288">
    <property type="term" value="C:outer membrane-bounded periplasmic space"/>
    <property type="evidence" value="ECO:0007669"/>
    <property type="project" value="TreeGrafter"/>
</dbReference>
<keyword evidence="7" id="KW-1185">Reference proteome</keyword>
<dbReference type="GO" id="GO:0008745">
    <property type="term" value="F:N-acetylmuramoyl-L-alanine amidase activity"/>
    <property type="evidence" value="ECO:0007669"/>
    <property type="project" value="UniProtKB-EC"/>
</dbReference>
<feature type="chain" id="PRO_5019168972" description="N-acetylmuramoyl-L-alanine amidase" evidence="4">
    <location>
        <begin position="32"/>
        <end position="241"/>
    </location>
</feature>
<dbReference type="SUPFAM" id="SSF53187">
    <property type="entry name" value="Zn-dependent exopeptidases"/>
    <property type="match status" value="1"/>
</dbReference>
<dbReference type="AlphaFoldDB" id="A0A3S8ZW15"/>
<accession>A0A3S8ZW15</accession>
<evidence type="ECO:0000313" key="6">
    <source>
        <dbReference type="EMBL" id="AZN37638.1"/>
    </source>
</evidence>
<dbReference type="CDD" id="cd02696">
    <property type="entry name" value="MurNAc-LAA"/>
    <property type="match status" value="1"/>
</dbReference>
<dbReference type="KEGG" id="iod:EJO50_14875"/>
<sequence length="241" mass="25975">MCCAQKLQLSVLRKPMWRLLLLLSCAAPAQAATIAVDVGHHLGAPGAVSAYGVSELSYNLALARQVESTLLAAGHKVVLINADGQMRELRHRVQVAAAADLLISIHHDSVQPQYLQAWDVAGKSQHYADQFSGYSLFIHSQALQFSRSFACAQAVSQSLLSQGFKPTNHHAPGIAGEERVQLDPRLGIYDADFVVVRLGKIPSILFEAGVIVNRAEALALQEPATQIHMAEAILKGLACLK</sequence>
<dbReference type="OrthoDB" id="8525541at2"/>
<organism evidence="6 7">
    <name type="scientific">Iodobacter ciconiae</name>
    <dbReference type="NCBI Taxonomy" id="2496266"/>
    <lineage>
        <taxon>Bacteria</taxon>
        <taxon>Pseudomonadati</taxon>
        <taxon>Pseudomonadota</taxon>
        <taxon>Betaproteobacteria</taxon>
        <taxon>Neisseriales</taxon>
        <taxon>Chitinibacteraceae</taxon>
        <taxon>Iodobacter</taxon>
    </lineage>
</organism>
<keyword evidence="3" id="KW-0378">Hydrolase</keyword>
<comment type="catalytic activity">
    <reaction evidence="1">
        <text>Hydrolyzes the link between N-acetylmuramoyl residues and L-amino acid residues in certain cell-wall glycopeptides.</text>
        <dbReference type="EC" id="3.5.1.28"/>
    </reaction>
</comment>
<evidence type="ECO:0000256" key="4">
    <source>
        <dbReference type="SAM" id="SignalP"/>
    </source>
</evidence>
<protein>
    <recommendedName>
        <fullName evidence="2">N-acetylmuramoyl-L-alanine amidase</fullName>
        <ecNumber evidence="2">3.5.1.28</ecNumber>
    </recommendedName>
</protein>
<dbReference type="EMBL" id="CP034433">
    <property type="protein sequence ID" value="AZN37638.1"/>
    <property type="molecule type" value="Genomic_DNA"/>
</dbReference>
<dbReference type="EC" id="3.5.1.28" evidence="2"/>
<dbReference type="GO" id="GO:0009253">
    <property type="term" value="P:peptidoglycan catabolic process"/>
    <property type="evidence" value="ECO:0007669"/>
    <property type="project" value="InterPro"/>
</dbReference>
<reference evidence="6 7" key="1">
    <citation type="submission" date="2018-12" db="EMBL/GenBank/DDBJ databases">
        <title>Complete genome sequence of Iodobacter sp. H11R3.</title>
        <authorList>
            <person name="Bae J.-W."/>
        </authorList>
    </citation>
    <scope>NUCLEOTIDE SEQUENCE [LARGE SCALE GENOMIC DNA]</scope>
    <source>
        <strain evidence="6 7">H11R3</strain>
    </source>
</reference>
<keyword evidence="4" id="KW-0732">Signal</keyword>
<dbReference type="Pfam" id="PF01520">
    <property type="entry name" value="Amidase_3"/>
    <property type="match status" value="1"/>
</dbReference>
<name>A0A3S8ZW15_9NEIS</name>
<feature type="domain" description="MurNAc-LAA" evidence="5">
    <location>
        <begin position="93"/>
        <end position="238"/>
    </location>
</feature>
<evidence type="ECO:0000313" key="7">
    <source>
        <dbReference type="Proteomes" id="UP000282438"/>
    </source>
</evidence>
<gene>
    <name evidence="6" type="ORF">EJO50_14875</name>
</gene>
<evidence type="ECO:0000256" key="2">
    <source>
        <dbReference type="ARBA" id="ARBA00011901"/>
    </source>
</evidence>
<dbReference type="PANTHER" id="PTHR30404:SF0">
    <property type="entry name" value="N-ACETYLMURAMOYL-L-ALANINE AMIDASE AMIC"/>
    <property type="match status" value="1"/>
</dbReference>
<dbReference type="PANTHER" id="PTHR30404">
    <property type="entry name" value="N-ACETYLMURAMOYL-L-ALANINE AMIDASE"/>
    <property type="match status" value="1"/>
</dbReference>
<evidence type="ECO:0000256" key="3">
    <source>
        <dbReference type="ARBA" id="ARBA00022801"/>
    </source>
</evidence>
<evidence type="ECO:0000259" key="5">
    <source>
        <dbReference type="SMART" id="SM00646"/>
    </source>
</evidence>
<evidence type="ECO:0000256" key="1">
    <source>
        <dbReference type="ARBA" id="ARBA00001561"/>
    </source>
</evidence>
<dbReference type="InterPro" id="IPR050695">
    <property type="entry name" value="N-acetylmuramoyl_amidase_3"/>
</dbReference>
<dbReference type="Proteomes" id="UP000282438">
    <property type="component" value="Chromosome"/>
</dbReference>